<organism evidence="4 5">
    <name type="scientific">Clydaea vesicula</name>
    <dbReference type="NCBI Taxonomy" id="447962"/>
    <lineage>
        <taxon>Eukaryota</taxon>
        <taxon>Fungi</taxon>
        <taxon>Fungi incertae sedis</taxon>
        <taxon>Chytridiomycota</taxon>
        <taxon>Chytridiomycota incertae sedis</taxon>
        <taxon>Chytridiomycetes</taxon>
        <taxon>Lobulomycetales</taxon>
        <taxon>Lobulomycetaceae</taxon>
        <taxon>Clydaea</taxon>
    </lineage>
</organism>
<keyword evidence="5" id="KW-1185">Reference proteome</keyword>
<evidence type="ECO:0000313" key="5">
    <source>
        <dbReference type="Proteomes" id="UP001211065"/>
    </source>
</evidence>
<name>A0AAD5U6T3_9FUNG</name>
<feature type="region of interest" description="Disordered" evidence="2">
    <location>
        <begin position="33"/>
        <end position="57"/>
    </location>
</feature>
<comment type="caution">
    <text evidence="4">The sequence shown here is derived from an EMBL/GenBank/DDBJ whole genome shotgun (WGS) entry which is preliminary data.</text>
</comment>
<dbReference type="AlphaFoldDB" id="A0AAD5U6T3"/>
<feature type="region of interest" description="Disordered" evidence="2">
    <location>
        <begin position="1022"/>
        <end position="1062"/>
    </location>
</feature>
<dbReference type="Pfam" id="PF10338">
    <property type="entry name" value="YBL028C_N"/>
    <property type="match status" value="1"/>
</dbReference>
<sequence length="1140" mass="133611">MGKGLRSKTKRKNRAVLRKMTFGPVEDARLLRVTEHESKMNPSTKEDVTMESVKETENEEMIDSMVTTENEKLNKIEKDRLFLSANQFKKKIKAKERSKSVKAHKKLTKPQKKVTYVFVKYMEKEVFQRELFKNLQQSGIADKLKSQLRSKLIAEISLKNNQFQLKNKDQSESTLYNKIVDSLIVGYFKSREFDFSLSVFLPESGISRPRQLLTNEDIIHILHLKKTNNLKEPQPLLINLFHAISLLTNQPTANKEIQTEVEPDDIIEWKIRETENVSKITAKEKDRLNAFALEERMLRYQQDVDNRAKAELDSQFSKFKEIELANLRVEERNKYKIDLQKLSYEKEKVILDCNEKLIKKEDELKKKLEAREKEIEKQNFELRQSLVEESKRSLLLEMAGKAEAEFCAKELKMEKSNLERKYDEAVKQIQDLNKLKDKYAQQMHEEITKYKIELNLQHAKLLSSIEIDRNKIENEKILISERQKMAEQLLNQARSSIEEVEVLRNENRRIKSDYVSLEKDYEVSKDTIRDLELKVNIQYSSTGLEFELQSLKKQLFNSQDENQKLIKSFFSNRQSDKDVTDLENQLAQAKNEMQKIKKSETRWQKECQQLVYKFDLEMSRNEDLQKSYEESLLKCKELKRDNAELKMLLQKSNVLANKFEKNYYRSSEKFLKSSCLPDPLELLHPELYEDSLPVRYQKTAQKYSIPQNVGNLNEKDVHQYNAPNYRHLHTPNMMSHMEIHKNSISPTAVRKMESMNKNLKQFEQSNFSLSENFYGMSESHLNEVTDEPEVYQPYPHKNLYVEEQSPQNLQPHQWPPSQQYTPNLFQQQQDEILRQKSESYTKSFIPSVGDDNVSLNENNKHFFNNNDENKQRPKSITPEPAIEVPPLPTPYKERKEFFSYEKEGSGLPPAVIFYNANQVDNNGGNDALAAQQEAAEVTVGTVGRNPEKKMKEEEMEKRKELEKEENMVLEKLRKEKEEEEVKVLLQKKLESERLEQEEFEKVMREKEELRKMERKQLEIERNLKKNLSEDIKSQNTEESPKKNDATSKIVESEKKKEENIFESAETDPVLQKYIELAKLKKAGNSNVPQNNFSGFTGVLEQATASSFSNSNNLNEFDLGAGNTEENISIPSGDISVDDEW</sequence>
<evidence type="ECO:0000259" key="3">
    <source>
        <dbReference type="Pfam" id="PF10338"/>
    </source>
</evidence>
<dbReference type="Gene3D" id="1.20.960.40">
    <property type="match status" value="1"/>
</dbReference>
<feature type="coiled-coil region" evidence="1">
    <location>
        <begin position="486"/>
        <end position="648"/>
    </location>
</feature>
<dbReference type="PROSITE" id="PS50896">
    <property type="entry name" value="LISH"/>
    <property type="match status" value="1"/>
</dbReference>
<dbReference type="Pfam" id="PF16045">
    <property type="entry name" value="LisH_2"/>
    <property type="match status" value="1"/>
</dbReference>
<protein>
    <submittedName>
        <fullName evidence="4">Oxidative DNA demethylase</fullName>
    </submittedName>
</protein>
<keyword evidence="1" id="KW-0175">Coiled coil</keyword>
<dbReference type="GO" id="GO:0036064">
    <property type="term" value="C:ciliary basal body"/>
    <property type="evidence" value="ECO:0007669"/>
    <property type="project" value="TreeGrafter"/>
</dbReference>
<evidence type="ECO:0000256" key="2">
    <source>
        <dbReference type="SAM" id="MobiDB-lite"/>
    </source>
</evidence>
<dbReference type="InterPro" id="IPR019434">
    <property type="entry name" value="DUF2423"/>
</dbReference>
<feature type="compositionally biased region" description="Basic and acidic residues" evidence="2">
    <location>
        <begin position="33"/>
        <end position="56"/>
    </location>
</feature>
<dbReference type="PANTHER" id="PTHR39063:SF1">
    <property type="entry name" value="OFD1 CENTRIOLE AND CENTRIOLAR SATELLITE PROTEIN"/>
    <property type="match status" value="1"/>
</dbReference>
<feature type="compositionally biased region" description="Basic and acidic residues" evidence="2">
    <location>
        <begin position="1038"/>
        <end position="1059"/>
    </location>
</feature>
<dbReference type="PANTHER" id="PTHR39063">
    <property type="entry name" value="ORAL-FACIAL-DIGITAL SYNDROME 1 PROTEIN HOMOLOG"/>
    <property type="match status" value="1"/>
</dbReference>
<dbReference type="GO" id="GO:0060287">
    <property type="term" value="P:epithelial cilium movement involved in determination of left/right asymmetry"/>
    <property type="evidence" value="ECO:0007669"/>
    <property type="project" value="TreeGrafter"/>
</dbReference>
<feature type="domain" description="DUF2423" evidence="3">
    <location>
        <begin position="1"/>
        <end position="35"/>
    </location>
</feature>
<evidence type="ECO:0000256" key="1">
    <source>
        <dbReference type="SAM" id="Coils"/>
    </source>
</evidence>
<dbReference type="InterPro" id="IPR006594">
    <property type="entry name" value="LisH"/>
</dbReference>
<accession>A0AAD5U6T3</accession>
<feature type="region of interest" description="Disordered" evidence="2">
    <location>
        <begin position="862"/>
        <end position="889"/>
    </location>
</feature>
<reference evidence="4" key="1">
    <citation type="submission" date="2020-05" db="EMBL/GenBank/DDBJ databases">
        <title>Phylogenomic resolution of chytrid fungi.</title>
        <authorList>
            <person name="Stajich J.E."/>
            <person name="Amses K."/>
            <person name="Simmons R."/>
            <person name="Seto K."/>
            <person name="Myers J."/>
            <person name="Bonds A."/>
            <person name="Quandt C.A."/>
            <person name="Barry K."/>
            <person name="Liu P."/>
            <person name="Grigoriev I."/>
            <person name="Longcore J.E."/>
            <person name="James T.Y."/>
        </authorList>
    </citation>
    <scope>NUCLEOTIDE SEQUENCE</scope>
    <source>
        <strain evidence="4">JEL0476</strain>
    </source>
</reference>
<feature type="coiled-coil region" evidence="1">
    <location>
        <begin position="351"/>
        <end position="442"/>
    </location>
</feature>
<proteinExistence type="predicted"/>
<dbReference type="EMBL" id="JADGJW010000038">
    <property type="protein sequence ID" value="KAJ3226338.1"/>
    <property type="molecule type" value="Genomic_DNA"/>
</dbReference>
<feature type="region of interest" description="Disordered" evidence="2">
    <location>
        <begin position="1109"/>
        <end position="1140"/>
    </location>
</feature>
<gene>
    <name evidence="4" type="primary">OFD1</name>
    <name evidence="4" type="ORF">HK099_005046</name>
</gene>
<dbReference type="Proteomes" id="UP001211065">
    <property type="component" value="Unassembled WGS sequence"/>
</dbReference>
<dbReference type="InterPro" id="IPR055289">
    <property type="entry name" value="OFD1"/>
</dbReference>
<dbReference type="GO" id="GO:0005576">
    <property type="term" value="C:extracellular region"/>
    <property type="evidence" value="ECO:0007669"/>
    <property type="project" value="GOC"/>
</dbReference>
<evidence type="ECO:0000313" key="4">
    <source>
        <dbReference type="EMBL" id="KAJ3226338.1"/>
    </source>
</evidence>
<feature type="compositionally biased region" description="Basic and acidic residues" evidence="2">
    <location>
        <begin position="1022"/>
        <end position="1032"/>
    </location>
</feature>